<proteinExistence type="predicted"/>
<dbReference type="Gene3D" id="1.25.10.10">
    <property type="entry name" value="Leucine-rich Repeat Variant"/>
    <property type="match status" value="1"/>
</dbReference>
<name>A0A8S4Q4L4_OWEFU</name>
<dbReference type="GO" id="GO:0016491">
    <property type="term" value="F:oxidoreductase activity"/>
    <property type="evidence" value="ECO:0007669"/>
    <property type="project" value="TreeGrafter"/>
</dbReference>
<feature type="domain" description="TIR" evidence="1">
    <location>
        <begin position="7"/>
        <end position="129"/>
    </location>
</feature>
<dbReference type="EMBL" id="CAIIXF020000012">
    <property type="protein sequence ID" value="CAH1801193.1"/>
    <property type="molecule type" value="Genomic_DNA"/>
</dbReference>
<comment type="caution">
    <text evidence="2">The sequence shown here is derived from an EMBL/GenBank/DDBJ whole genome shotgun (WGS) entry which is preliminary data.</text>
</comment>
<dbReference type="PANTHER" id="PTHR12697:SF15">
    <property type="entry name" value="TIR DOMAIN-CONTAINING PROTEIN"/>
    <property type="match status" value="1"/>
</dbReference>
<gene>
    <name evidence="2" type="ORF">OFUS_LOCUS25005</name>
</gene>
<organism evidence="2 3">
    <name type="scientific">Owenia fusiformis</name>
    <name type="common">Polychaete worm</name>
    <dbReference type="NCBI Taxonomy" id="6347"/>
    <lineage>
        <taxon>Eukaryota</taxon>
        <taxon>Metazoa</taxon>
        <taxon>Spiralia</taxon>
        <taxon>Lophotrochozoa</taxon>
        <taxon>Annelida</taxon>
        <taxon>Polychaeta</taxon>
        <taxon>Sedentaria</taxon>
        <taxon>Canalipalpata</taxon>
        <taxon>Sabellida</taxon>
        <taxon>Oweniida</taxon>
        <taxon>Oweniidae</taxon>
        <taxon>Owenia</taxon>
    </lineage>
</organism>
<sequence length="425" mass="48606">MAAETDVMVAYESADLEFVKWLTDKLEKAGLRVWYKGNPSDKSKLQGGEAVLSSKVVVFVLSEDSAVDKACRDEVSLAYISNRTVFPVGMKYFRKISPYLDGGLKLMLAKINWSFFVKKETFEENFTTLFNGIQHEIAKFNEKVASKPDTTDETGDIEIKDGEFRLSELLTTGNVEEMKDLKKDNEQKCDFWDRHFQDKTEAPWSEFREHFIEDYAERMQLFFTDEQTKWVINLIYKDIFELRKCLDRKLYDKFCGKNVEKDSDLFYNRLKDYAVGSFAMREVFNMESSVRMTAIKNLASYQTPGVIAALLELLEDADPNIRAVAALGLGKSGRKNRRVIDHMIKLLSDEDRLVRESACLSLGKMKTEKAVPHIIDLWRNDPIKHVREAAQVALSKVGGGEAAQAIKVTSVLSTEMEALRNSKRK</sequence>
<dbReference type="InterPro" id="IPR004155">
    <property type="entry name" value="PBS_lyase_HEAT"/>
</dbReference>
<dbReference type="SUPFAM" id="SSF48371">
    <property type="entry name" value="ARM repeat"/>
    <property type="match status" value="1"/>
</dbReference>
<keyword evidence="3" id="KW-1185">Reference proteome</keyword>
<dbReference type="InterPro" id="IPR016024">
    <property type="entry name" value="ARM-type_fold"/>
</dbReference>
<evidence type="ECO:0000313" key="3">
    <source>
        <dbReference type="Proteomes" id="UP000749559"/>
    </source>
</evidence>
<dbReference type="InterPro" id="IPR035897">
    <property type="entry name" value="Toll_tir_struct_dom_sf"/>
</dbReference>
<accession>A0A8S4Q4L4</accession>
<dbReference type="Pfam" id="PF13646">
    <property type="entry name" value="HEAT_2"/>
    <property type="match status" value="1"/>
</dbReference>
<dbReference type="InterPro" id="IPR000157">
    <property type="entry name" value="TIR_dom"/>
</dbReference>
<dbReference type="OrthoDB" id="427509at2759"/>
<dbReference type="GO" id="GO:0007165">
    <property type="term" value="P:signal transduction"/>
    <property type="evidence" value="ECO:0007669"/>
    <property type="project" value="InterPro"/>
</dbReference>
<protein>
    <recommendedName>
        <fullName evidence="1">TIR domain-containing protein</fullName>
    </recommendedName>
</protein>
<dbReference type="Proteomes" id="UP000749559">
    <property type="component" value="Unassembled WGS sequence"/>
</dbReference>
<dbReference type="PANTHER" id="PTHR12697">
    <property type="entry name" value="PBS LYASE HEAT-LIKE PROTEIN"/>
    <property type="match status" value="1"/>
</dbReference>
<dbReference type="SMART" id="SM00567">
    <property type="entry name" value="EZ_HEAT"/>
    <property type="match status" value="3"/>
</dbReference>
<dbReference type="Pfam" id="PF13676">
    <property type="entry name" value="TIR_2"/>
    <property type="match status" value="1"/>
</dbReference>
<dbReference type="AlphaFoldDB" id="A0A8S4Q4L4"/>
<reference evidence="2" key="1">
    <citation type="submission" date="2022-03" db="EMBL/GenBank/DDBJ databases">
        <authorList>
            <person name="Martin C."/>
        </authorList>
    </citation>
    <scope>NUCLEOTIDE SEQUENCE</scope>
</reference>
<dbReference type="InterPro" id="IPR011989">
    <property type="entry name" value="ARM-like"/>
</dbReference>
<evidence type="ECO:0000259" key="1">
    <source>
        <dbReference type="Pfam" id="PF13676"/>
    </source>
</evidence>
<evidence type="ECO:0000313" key="2">
    <source>
        <dbReference type="EMBL" id="CAH1801193.1"/>
    </source>
</evidence>
<dbReference type="SUPFAM" id="SSF52200">
    <property type="entry name" value="Toll/Interleukin receptor TIR domain"/>
    <property type="match status" value="1"/>
</dbReference>
<dbReference type="Gene3D" id="3.40.50.10140">
    <property type="entry name" value="Toll/interleukin-1 receptor homology (TIR) domain"/>
    <property type="match status" value="1"/>
</dbReference>